<dbReference type="HOGENOM" id="CLU_108412_0_0_0"/>
<evidence type="ECO:0000256" key="1">
    <source>
        <dbReference type="ARBA" id="ARBA00022491"/>
    </source>
</evidence>
<dbReference type="HAMAP" id="MF_00440">
    <property type="entry name" value="NrdR"/>
    <property type="match status" value="1"/>
</dbReference>
<keyword evidence="5 7" id="KW-0238">DNA-binding</keyword>
<dbReference type="InterPro" id="IPR005144">
    <property type="entry name" value="ATP-cone_dom"/>
</dbReference>
<evidence type="ECO:0000313" key="9">
    <source>
        <dbReference type="EMBL" id="ACZ40971.1"/>
    </source>
</evidence>
<keyword evidence="2 7" id="KW-0547">Nucleotide-binding</keyword>
<dbReference type="KEGG" id="ttr:Tter_0048"/>
<reference evidence="10" key="1">
    <citation type="journal article" date="2010" name="Stand. Genomic Sci.">
        <title>Complete genome sequence of 'Thermobaculum terrenum' type strain (YNP1).</title>
        <authorList>
            <person name="Kiss H."/>
            <person name="Cleland D."/>
            <person name="Lapidus A."/>
            <person name="Lucas S."/>
            <person name="Glavina Del Rio T."/>
            <person name="Nolan M."/>
            <person name="Tice H."/>
            <person name="Han C."/>
            <person name="Goodwin L."/>
            <person name="Pitluck S."/>
            <person name="Liolios K."/>
            <person name="Ivanova N."/>
            <person name="Mavromatis K."/>
            <person name="Ovchinnikova G."/>
            <person name="Pati A."/>
            <person name="Chen A."/>
            <person name="Palaniappan K."/>
            <person name="Land M."/>
            <person name="Hauser L."/>
            <person name="Chang Y."/>
            <person name="Jeffries C."/>
            <person name="Lu M."/>
            <person name="Brettin T."/>
            <person name="Detter J."/>
            <person name="Goker M."/>
            <person name="Tindall B."/>
            <person name="Beck B."/>
            <person name="McDermott T."/>
            <person name="Woyke T."/>
            <person name="Bristow J."/>
            <person name="Eisen J."/>
            <person name="Markowitz V."/>
            <person name="Hugenholtz P."/>
            <person name="Kyrpides N."/>
            <person name="Klenk H."/>
            <person name="Cheng J."/>
        </authorList>
    </citation>
    <scope>NUCLEOTIDE SEQUENCE [LARGE SCALE GENOMIC DNA]</scope>
    <source>
        <strain evidence="10">ATCC BAA-798 / YNP1</strain>
    </source>
</reference>
<keyword evidence="3 7" id="KW-0067">ATP-binding</keyword>
<dbReference type="OrthoDB" id="9807461at2"/>
<proteinExistence type="inferred from homology"/>
<keyword evidence="1 7" id="KW-0678">Repressor</keyword>
<dbReference type="NCBIfam" id="TIGR00244">
    <property type="entry name" value="transcriptional regulator NrdR"/>
    <property type="match status" value="1"/>
</dbReference>
<keyword evidence="4 7" id="KW-0805">Transcription regulation</keyword>
<dbReference type="InterPro" id="IPR055173">
    <property type="entry name" value="NrdR-like_N"/>
</dbReference>
<evidence type="ECO:0000256" key="7">
    <source>
        <dbReference type="HAMAP-Rule" id="MF_00440"/>
    </source>
</evidence>
<dbReference type="RefSeq" id="WP_012874006.1">
    <property type="nucleotide sequence ID" value="NC_013525.1"/>
</dbReference>
<evidence type="ECO:0000313" key="10">
    <source>
        <dbReference type="Proteomes" id="UP000000323"/>
    </source>
</evidence>
<dbReference type="Pfam" id="PF03477">
    <property type="entry name" value="ATP-cone"/>
    <property type="match status" value="1"/>
</dbReference>
<dbReference type="GO" id="GO:0003677">
    <property type="term" value="F:DNA binding"/>
    <property type="evidence" value="ECO:0007669"/>
    <property type="project" value="UniProtKB-KW"/>
</dbReference>
<dbReference type="InterPro" id="IPR003796">
    <property type="entry name" value="RNR_NrdR-like"/>
</dbReference>
<organism evidence="9 10">
    <name type="scientific">Thermobaculum terrenum (strain ATCC BAA-798 / CCMEE 7001 / YNP1)</name>
    <dbReference type="NCBI Taxonomy" id="525904"/>
    <lineage>
        <taxon>Bacteria</taxon>
        <taxon>Bacillati</taxon>
        <taxon>Chloroflexota</taxon>
        <taxon>Chloroflexia</taxon>
        <taxon>Candidatus Thermobaculales</taxon>
        <taxon>Candidatus Thermobaculaceae</taxon>
        <taxon>Thermobaculum</taxon>
    </lineage>
</organism>
<dbReference type="PANTHER" id="PTHR30455:SF2">
    <property type="entry name" value="TRANSCRIPTIONAL REPRESSOR NRDR"/>
    <property type="match status" value="1"/>
</dbReference>
<evidence type="ECO:0000256" key="4">
    <source>
        <dbReference type="ARBA" id="ARBA00023015"/>
    </source>
</evidence>
<dbReference type="eggNOG" id="COG1327">
    <property type="taxonomic scope" value="Bacteria"/>
</dbReference>
<evidence type="ECO:0000256" key="3">
    <source>
        <dbReference type="ARBA" id="ARBA00022840"/>
    </source>
</evidence>
<dbReference type="GO" id="GO:0005524">
    <property type="term" value="F:ATP binding"/>
    <property type="evidence" value="ECO:0007669"/>
    <property type="project" value="UniProtKB-UniRule"/>
</dbReference>
<comment type="function">
    <text evidence="7">Negatively regulates transcription of bacterial ribonucleotide reductase nrd genes and operons by binding to NrdR-boxes.</text>
</comment>
<dbReference type="GO" id="GO:0045892">
    <property type="term" value="P:negative regulation of DNA-templated transcription"/>
    <property type="evidence" value="ECO:0007669"/>
    <property type="project" value="UniProtKB-UniRule"/>
</dbReference>
<comment type="caution">
    <text evidence="7">Lacks conserved residue(s) required for the propagation of feature annotation.</text>
</comment>
<dbReference type="EMBL" id="CP001825">
    <property type="protein sequence ID" value="ACZ40971.1"/>
    <property type="molecule type" value="Genomic_DNA"/>
</dbReference>
<dbReference type="GO" id="GO:0008270">
    <property type="term" value="F:zinc ion binding"/>
    <property type="evidence" value="ECO:0007669"/>
    <property type="project" value="InterPro"/>
</dbReference>
<evidence type="ECO:0000256" key="2">
    <source>
        <dbReference type="ARBA" id="ARBA00022741"/>
    </source>
</evidence>
<dbReference type="PROSITE" id="PS51161">
    <property type="entry name" value="ATP_CONE"/>
    <property type="match status" value="1"/>
</dbReference>
<name>D1CDG5_THET1</name>
<keyword evidence="6 7" id="KW-0804">Transcription</keyword>
<feature type="domain" description="ATP-cone" evidence="8">
    <location>
        <begin position="47"/>
        <end position="135"/>
    </location>
</feature>
<sequence>MRCPKCGSTRTRVTDSRETTNAIRRRRKCEDCGYRFTTYERIEQVMPLVVKRDGTREEWDRNKLLTGIRLACNKRPVSYSTMQQIVDEIEEQFSGRQEVDSSEIGQAVMKKLRVLDEVAYIRFASVYLRFHDVNGFIEAVEQVRRPQKPPEEQIPMNI</sequence>
<dbReference type="STRING" id="525904.Tter_0048"/>
<keyword evidence="10" id="KW-1185">Reference proteome</keyword>
<evidence type="ECO:0000259" key="8">
    <source>
        <dbReference type="PROSITE" id="PS51161"/>
    </source>
</evidence>
<dbReference type="Proteomes" id="UP000000323">
    <property type="component" value="Chromosome 1"/>
</dbReference>
<comment type="similarity">
    <text evidence="7">Belongs to the NrdR family.</text>
</comment>
<protein>
    <recommendedName>
        <fullName evidence="7">Transcriptional repressor NrdR</fullName>
    </recommendedName>
</protein>
<evidence type="ECO:0000256" key="6">
    <source>
        <dbReference type="ARBA" id="ARBA00023163"/>
    </source>
</evidence>
<dbReference type="PANTHER" id="PTHR30455">
    <property type="entry name" value="TRANSCRIPTIONAL REPRESSOR NRDR"/>
    <property type="match status" value="1"/>
</dbReference>
<accession>D1CDG5</accession>
<gene>
    <name evidence="7" type="primary">nrdR</name>
    <name evidence="9" type="ordered locus">Tter_0048</name>
</gene>
<evidence type="ECO:0000256" key="5">
    <source>
        <dbReference type="ARBA" id="ARBA00023125"/>
    </source>
</evidence>
<dbReference type="AlphaFoldDB" id="D1CDG5"/>
<dbReference type="Pfam" id="PF22811">
    <property type="entry name" value="Zn_ribbon_NrdR"/>
    <property type="match status" value="1"/>
</dbReference>